<evidence type="ECO:0000256" key="7">
    <source>
        <dbReference type="ARBA" id="ARBA00022777"/>
    </source>
</evidence>
<keyword evidence="3" id="KW-0597">Phosphoprotein</keyword>
<dbReference type="InterPro" id="IPR036941">
    <property type="entry name" value="Rcpt_L-dom_sf"/>
</dbReference>
<reference evidence="18" key="1">
    <citation type="submission" date="2018-11" db="EMBL/GenBank/DDBJ databases">
        <authorList>
            <consortium name="Pathogen Informatics"/>
        </authorList>
    </citation>
    <scope>NUCLEOTIDE SEQUENCE [LARGE SCALE GENOMIC DNA]</scope>
</reference>
<dbReference type="AlphaFoldDB" id="A0A3P7GDS1"/>
<dbReference type="InterPro" id="IPR006211">
    <property type="entry name" value="Furin-like_Cys-rich_dom"/>
</dbReference>
<keyword evidence="11" id="KW-0829">Tyrosine-protein kinase</keyword>
<keyword evidence="6" id="KW-0547">Nucleotide-binding</keyword>
<dbReference type="SUPFAM" id="SSF57184">
    <property type="entry name" value="Growth factor receptor domain"/>
    <property type="match status" value="2"/>
</dbReference>
<comment type="catalytic activity">
    <reaction evidence="14">
        <text>L-tyrosyl-[protein] + ATP = O-phospho-L-tyrosyl-[protein] + ADP + H(+)</text>
        <dbReference type="Rhea" id="RHEA:10596"/>
        <dbReference type="Rhea" id="RHEA-COMP:10136"/>
        <dbReference type="Rhea" id="RHEA-COMP:20101"/>
        <dbReference type="ChEBI" id="CHEBI:15378"/>
        <dbReference type="ChEBI" id="CHEBI:30616"/>
        <dbReference type="ChEBI" id="CHEBI:46858"/>
        <dbReference type="ChEBI" id="CHEBI:61978"/>
        <dbReference type="ChEBI" id="CHEBI:456216"/>
        <dbReference type="EC" id="2.7.10.1"/>
    </reaction>
</comment>
<dbReference type="SUPFAM" id="SSF52058">
    <property type="entry name" value="L domain-like"/>
    <property type="match status" value="2"/>
</dbReference>
<evidence type="ECO:0000256" key="5">
    <source>
        <dbReference type="ARBA" id="ARBA00022692"/>
    </source>
</evidence>
<evidence type="ECO:0000256" key="4">
    <source>
        <dbReference type="ARBA" id="ARBA00022679"/>
    </source>
</evidence>
<dbReference type="InterPro" id="IPR032778">
    <property type="entry name" value="GF_recep_IV"/>
</dbReference>
<keyword evidence="12" id="KW-0675">Receptor</keyword>
<dbReference type="Pfam" id="PF00757">
    <property type="entry name" value="Furin-like"/>
    <property type="match status" value="1"/>
</dbReference>
<keyword evidence="10" id="KW-0472">Membrane</keyword>
<evidence type="ECO:0000256" key="13">
    <source>
        <dbReference type="ARBA" id="ARBA00023180"/>
    </source>
</evidence>
<feature type="domain" description="Receptor L-domain" evidence="16">
    <location>
        <begin position="16"/>
        <end position="128"/>
    </location>
</feature>
<dbReference type="InterPro" id="IPR000494">
    <property type="entry name" value="Rcpt_L-dom"/>
</dbReference>
<sequence length="609" mass="69087">MREENRIEQLRKQYENCTRVNGNLEITHFHKEHLSDYDPEQLFSFLDHIQQITGYLLICSNEFDRITLQNLEIVWGDVLHDDVAAVHIIKNPELKYINMPKLRSVERGEIVLSDNNYLCNWNETVLYSEIADESRIRIDGDNFRKCHKPQKCAKICDGYCWGPGRDNCQTIYRSICPKSCDSGMCFRRGNETGCCDPSCAAGCYGEGKNECIACAKVEQDSQCVDQCNGLTSYDRIKMMTVSHPNPRYTYDRSCVERCPGTQLYEGYWHDAERNTRLCEKCANGVCPKICLLHEPVDAENIKALQNCTVIDGYLKLLRHTFEPHKKFDLSAYPIRSTDIPALQQEMLESLSKVKVVTEYVDIQAGEYTPPSLSFLRNLEVIEGRKLSHKCALLVSNNHNMHELALRSLKKISNGRVYIGSNKKLCYLSTMQAYWSEIVNMEVGDGGQKAKLIKKGIQSFAKICWKGYKGIRGELVTVAKWECKLGYNCDAMCNQSAGCWGKGPTMCVRCERFDMGDQCAMHCPTIGYYETDERKCKKCDPECIRCTGGTALDCKECKHVALQQGDRMECLEKCPTTHYTAGNICLLCTNGTVNNACGRSLRTAPGIQKS</sequence>
<evidence type="ECO:0000313" key="18">
    <source>
        <dbReference type="EMBL" id="VDM43376.1"/>
    </source>
</evidence>
<dbReference type="EC" id="2.7.10.1" evidence="2"/>
<keyword evidence="4" id="KW-0808">Transferase</keyword>
<dbReference type="CDD" id="cd00064">
    <property type="entry name" value="FU"/>
    <property type="match status" value="1"/>
</dbReference>
<name>A0A3P7GDS1_TOXCA</name>
<evidence type="ECO:0000256" key="11">
    <source>
        <dbReference type="ARBA" id="ARBA00023137"/>
    </source>
</evidence>
<feature type="domain" description="Furin-like cysteine-rich" evidence="15">
    <location>
        <begin position="149"/>
        <end position="290"/>
    </location>
</feature>
<feature type="domain" description="Growth factor receptor" evidence="17">
    <location>
        <begin position="488"/>
        <end position="596"/>
    </location>
</feature>
<dbReference type="SMART" id="SM00261">
    <property type="entry name" value="FU"/>
    <property type="match status" value="3"/>
</dbReference>
<evidence type="ECO:0000256" key="14">
    <source>
        <dbReference type="ARBA" id="ARBA00051243"/>
    </source>
</evidence>
<keyword evidence="9" id="KW-1133">Transmembrane helix</keyword>
<gene>
    <name evidence="18" type="ORF">TCNE_LOCUS12055</name>
</gene>
<dbReference type="InterPro" id="IPR006212">
    <property type="entry name" value="Furin_repeat"/>
</dbReference>
<dbReference type="GO" id="GO:0004714">
    <property type="term" value="F:transmembrane receptor protein tyrosine kinase activity"/>
    <property type="evidence" value="ECO:0007669"/>
    <property type="project" value="UniProtKB-EC"/>
</dbReference>
<evidence type="ECO:0000256" key="1">
    <source>
        <dbReference type="ARBA" id="ARBA00004479"/>
    </source>
</evidence>
<keyword evidence="8" id="KW-0067">ATP-binding</keyword>
<dbReference type="Gene3D" id="2.10.220.10">
    <property type="entry name" value="Hormone Receptor, Insulin-like Growth Factor Receptor 1, Chain A, domain 2"/>
    <property type="match status" value="2"/>
</dbReference>
<accession>A0A3P7GDS1</accession>
<dbReference type="EMBL" id="UYWY01021097">
    <property type="protein sequence ID" value="VDM43376.1"/>
    <property type="molecule type" value="Genomic_DNA"/>
</dbReference>
<evidence type="ECO:0000259" key="15">
    <source>
        <dbReference type="Pfam" id="PF00757"/>
    </source>
</evidence>
<keyword evidence="5" id="KW-0812">Transmembrane</keyword>
<evidence type="ECO:0000256" key="10">
    <source>
        <dbReference type="ARBA" id="ARBA00023136"/>
    </source>
</evidence>
<keyword evidence="13" id="KW-0325">Glycoprotein</keyword>
<feature type="domain" description="Receptor L-domain" evidence="16">
    <location>
        <begin position="306"/>
        <end position="430"/>
    </location>
</feature>
<evidence type="ECO:0000259" key="17">
    <source>
        <dbReference type="Pfam" id="PF14843"/>
    </source>
</evidence>
<protein>
    <recommendedName>
        <fullName evidence="2">receptor protein-tyrosine kinase</fullName>
        <ecNumber evidence="2">2.7.10.1</ecNumber>
    </recommendedName>
</protein>
<dbReference type="InterPro" id="IPR009030">
    <property type="entry name" value="Growth_fac_rcpt_cys_sf"/>
</dbReference>
<dbReference type="Pfam" id="PF01030">
    <property type="entry name" value="Recep_L_domain"/>
    <property type="match status" value="2"/>
</dbReference>
<organism evidence="18">
    <name type="scientific">Toxocara canis</name>
    <name type="common">Canine roundworm</name>
    <dbReference type="NCBI Taxonomy" id="6265"/>
    <lineage>
        <taxon>Eukaryota</taxon>
        <taxon>Metazoa</taxon>
        <taxon>Ecdysozoa</taxon>
        <taxon>Nematoda</taxon>
        <taxon>Chromadorea</taxon>
        <taxon>Rhabditida</taxon>
        <taxon>Spirurina</taxon>
        <taxon>Ascaridomorpha</taxon>
        <taxon>Ascaridoidea</taxon>
        <taxon>Toxocaridae</taxon>
        <taxon>Toxocara</taxon>
    </lineage>
</organism>
<evidence type="ECO:0000259" key="16">
    <source>
        <dbReference type="Pfam" id="PF01030"/>
    </source>
</evidence>
<evidence type="ECO:0000256" key="8">
    <source>
        <dbReference type="ARBA" id="ARBA00022840"/>
    </source>
</evidence>
<dbReference type="Pfam" id="PF14843">
    <property type="entry name" value="GF_recep_IV"/>
    <property type="match status" value="1"/>
</dbReference>
<evidence type="ECO:0000256" key="6">
    <source>
        <dbReference type="ARBA" id="ARBA00022741"/>
    </source>
</evidence>
<evidence type="ECO:0000256" key="12">
    <source>
        <dbReference type="ARBA" id="ARBA00023170"/>
    </source>
</evidence>
<comment type="subcellular location">
    <subcellularLocation>
        <location evidence="1">Membrane</location>
        <topology evidence="1">Single-pass type I membrane protein</topology>
    </subcellularLocation>
</comment>
<keyword evidence="7" id="KW-0418">Kinase</keyword>
<evidence type="ECO:0000256" key="9">
    <source>
        <dbReference type="ARBA" id="ARBA00022989"/>
    </source>
</evidence>
<dbReference type="Gene3D" id="3.80.20.20">
    <property type="entry name" value="Receptor L-domain"/>
    <property type="match status" value="2"/>
</dbReference>
<proteinExistence type="predicted"/>
<dbReference type="GO" id="GO:0005524">
    <property type="term" value="F:ATP binding"/>
    <property type="evidence" value="ECO:0007669"/>
    <property type="project" value="UniProtKB-KW"/>
</dbReference>
<evidence type="ECO:0000256" key="3">
    <source>
        <dbReference type="ARBA" id="ARBA00022553"/>
    </source>
</evidence>
<dbReference type="GO" id="GO:0016020">
    <property type="term" value="C:membrane"/>
    <property type="evidence" value="ECO:0007669"/>
    <property type="project" value="UniProtKB-SubCell"/>
</dbReference>
<evidence type="ECO:0000256" key="2">
    <source>
        <dbReference type="ARBA" id="ARBA00011902"/>
    </source>
</evidence>